<evidence type="ECO:0000313" key="1">
    <source>
        <dbReference type="EMBL" id="MDR6783343.1"/>
    </source>
</evidence>
<dbReference type="EMBL" id="JAVDTF010000001">
    <property type="protein sequence ID" value="MDR6783343.1"/>
    <property type="molecule type" value="Genomic_DNA"/>
</dbReference>
<gene>
    <name evidence="1" type="ORF">J2X78_001895</name>
</gene>
<name>A0ACC6KVE9_9SPHI</name>
<reference evidence="1" key="1">
    <citation type="submission" date="2023-07" db="EMBL/GenBank/DDBJ databases">
        <title>Sorghum-associated microbial communities from plants grown in Nebraska, USA.</title>
        <authorList>
            <person name="Schachtman D."/>
        </authorList>
    </citation>
    <scope>NUCLEOTIDE SEQUENCE</scope>
    <source>
        <strain evidence="1">2697</strain>
    </source>
</reference>
<evidence type="ECO:0000313" key="2">
    <source>
        <dbReference type="Proteomes" id="UP001246858"/>
    </source>
</evidence>
<keyword evidence="2" id="KW-1185">Reference proteome</keyword>
<sequence>MTKAILLRIERLLFLYFEEQRAYLAEMKKAAEKDHWLDSATVKQMLRISDRTLYEYTRKSKLVCRKRGSVNFYLEASVLKLMRG</sequence>
<protein>
    <submittedName>
        <fullName evidence="1">Uncharacterized protein</fullName>
    </submittedName>
</protein>
<proteinExistence type="predicted"/>
<organism evidence="1 2">
    <name type="scientific">Pedobacter africanus</name>
    <dbReference type="NCBI Taxonomy" id="151894"/>
    <lineage>
        <taxon>Bacteria</taxon>
        <taxon>Pseudomonadati</taxon>
        <taxon>Bacteroidota</taxon>
        <taxon>Sphingobacteriia</taxon>
        <taxon>Sphingobacteriales</taxon>
        <taxon>Sphingobacteriaceae</taxon>
        <taxon>Pedobacter</taxon>
    </lineage>
</organism>
<dbReference type="Proteomes" id="UP001246858">
    <property type="component" value="Unassembled WGS sequence"/>
</dbReference>
<accession>A0ACC6KVE9</accession>
<comment type="caution">
    <text evidence="1">The sequence shown here is derived from an EMBL/GenBank/DDBJ whole genome shotgun (WGS) entry which is preliminary data.</text>
</comment>